<dbReference type="Pfam" id="PF13412">
    <property type="entry name" value="HTH_24"/>
    <property type="match status" value="1"/>
</dbReference>
<proteinExistence type="inferred from homology"/>
<comment type="function">
    <text evidence="1">Transcriptional repressor of xylose-utilizing enzymes.</text>
</comment>
<keyword evidence="3" id="KW-0119">Carbohydrate metabolism</keyword>
<dbReference type="InterPro" id="IPR036390">
    <property type="entry name" value="WH_DNA-bd_sf"/>
</dbReference>
<dbReference type="PANTHER" id="PTHR18964:SF149">
    <property type="entry name" value="BIFUNCTIONAL UDP-N-ACETYLGLUCOSAMINE 2-EPIMERASE_N-ACETYLMANNOSAMINE KINASE"/>
    <property type="match status" value="1"/>
</dbReference>
<evidence type="ECO:0000256" key="3">
    <source>
        <dbReference type="ARBA" id="ARBA00022629"/>
    </source>
</evidence>
<sequence length="381" mass="42886">MNATTLTSTDLKKINRSKVFENIYNNKITSRQTIATDLNLSLPTVNQNLKELEEMGLIEKNGLYQSTGGRKAQMISCVHTARIGIGVEILKSISYISAIDLYGHSLEESSLMLQFDNSEECFRKLSDWINQFIREIPYPEEHILGVGIGIQGLTSQDGKKATYAEILGATDMSLDSFSRYISLPCILIHDSEAAAFAELWHQKDITDGVYVSLNRNLGGAVILNKHIYHGQEARSGVFEHMCMVPDGKPCYCGKKGCIEAYCSANSLKELIKESGIDEDFNSFFNYLRHGDKIRRDIWTAYLKNLALAISNIHTVLDNDVILGGLVQTYIREEDITDLYHFVREYYPFPLHNFSIKPGICGERSATIGCALYYIDEFLKGI</sequence>
<dbReference type="Pfam" id="PF00480">
    <property type="entry name" value="ROK"/>
    <property type="match status" value="1"/>
</dbReference>
<dbReference type="GO" id="GO:0042732">
    <property type="term" value="P:D-xylose metabolic process"/>
    <property type="evidence" value="ECO:0007669"/>
    <property type="project" value="UniProtKB-KW"/>
</dbReference>
<dbReference type="AlphaFoldDB" id="A0A949K0T1"/>
<dbReference type="Proteomes" id="UP000712157">
    <property type="component" value="Unassembled WGS sequence"/>
</dbReference>
<organism evidence="4 5">
    <name type="scientific">Diplocloster agilis</name>
    <dbReference type="NCBI Taxonomy" id="2850323"/>
    <lineage>
        <taxon>Bacteria</taxon>
        <taxon>Bacillati</taxon>
        <taxon>Bacillota</taxon>
        <taxon>Clostridia</taxon>
        <taxon>Lachnospirales</taxon>
        <taxon>Lachnospiraceae</taxon>
        <taxon>Diplocloster</taxon>
    </lineage>
</organism>
<evidence type="ECO:0000256" key="1">
    <source>
        <dbReference type="ARBA" id="ARBA00002486"/>
    </source>
</evidence>
<comment type="similarity">
    <text evidence="2">Belongs to the ROK (NagC/XylR) family.</text>
</comment>
<name>A0A949K0T1_9FIRM</name>
<comment type="caution">
    <text evidence="4">The sequence shown here is derived from an EMBL/GenBank/DDBJ whole genome shotgun (WGS) entry which is preliminary data.</text>
</comment>
<accession>A0A949K0T1</accession>
<dbReference type="SUPFAM" id="SSF46785">
    <property type="entry name" value="Winged helix' DNA-binding domain"/>
    <property type="match status" value="1"/>
</dbReference>
<evidence type="ECO:0000313" key="4">
    <source>
        <dbReference type="EMBL" id="MBU9737801.1"/>
    </source>
</evidence>
<dbReference type="PANTHER" id="PTHR18964">
    <property type="entry name" value="ROK (REPRESSOR, ORF, KINASE) FAMILY"/>
    <property type="match status" value="1"/>
</dbReference>
<dbReference type="InterPro" id="IPR036388">
    <property type="entry name" value="WH-like_DNA-bd_sf"/>
</dbReference>
<dbReference type="EMBL" id="JAHQCW010000025">
    <property type="protein sequence ID" value="MBU9737801.1"/>
    <property type="molecule type" value="Genomic_DNA"/>
</dbReference>
<dbReference type="InterPro" id="IPR043129">
    <property type="entry name" value="ATPase_NBD"/>
</dbReference>
<evidence type="ECO:0000313" key="5">
    <source>
        <dbReference type="Proteomes" id="UP000712157"/>
    </source>
</evidence>
<dbReference type="Gene3D" id="3.30.420.40">
    <property type="match status" value="2"/>
</dbReference>
<protein>
    <submittedName>
        <fullName evidence="4">ROK family transcriptional regulator</fullName>
    </submittedName>
</protein>
<reference evidence="4" key="1">
    <citation type="submission" date="2021-06" db="EMBL/GenBank/DDBJ databases">
        <title>Description of novel taxa of the family Lachnospiraceae.</title>
        <authorList>
            <person name="Chaplin A.V."/>
            <person name="Sokolova S.R."/>
            <person name="Pikina A.P."/>
            <person name="Korzhanova M."/>
            <person name="Belova V."/>
            <person name="Korostin D."/>
            <person name="Efimov B.A."/>
        </authorList>
    </citation>
    <scope>NUCLEOTIDE SEQUENCE</scope>
    <source>
        <strain evidence="4">ASD5720</strain>
    </source>
</reference>
<dbReference type="SUPFAM" id="SSF53067">
    <property type="entry name" value="Actin-like ATPase domain"/>
    <property type="match status" value="2"/>
</dbReference>
<keyword evidence="5" id="KW-1185">Reference proteome</keyword>
<evidence type="ECO:0000256" key="2">
    <source>
        <dbReference type="ARBA" id="ARBA00006479"/>
    </source>
</evidence>
<dbReference type="RefSeq" id="WP_238722215.1">
    <property type="nucleotide sequence ID" value="NZ_JAHQCW010000025.1"/>
</dbReference>
<keyword evidence="3" id="KW-0859">Xylose metabolism</keyword>
<gene>
    <name evidence="4" type="ORF">KTH89_14740</name>
</gene>
<dbReference type="Gene3D" id="1.10.10.10">
    <property type="entry name" value="Winged helix-like DNA-binding domain superfamily/Winged helix DNA-binding domain"/>
    <property type="match status" value="1"/>
</dbReference>
<dbReference type="InterPro" id="IPR000600">
    <property type="entry name" value="ROK"/>
</dbReference>